<dbReference type="AlphaFoldDB" id="E8T3W5"/>
<keyword evidence="3" id="KW-1185">Reference proteome</keyword>
<evidence type="ECO:0000313" key="2">
    <source>
        <dbReference type="EMBL" id="ADU96175.1"/>
    </source>
</evidence>
<reference evidence="2" key="1">
    <citation type="submission" date="2011-01" db="EMBL/GenBank/DDBJ databases">
        <title>Complete sequence of chromosome of Thermovibrio ammonificans HB-1.</title>
        <authorList>
            <consortium name="US DOE Joint Genome Institute"/>
            <person name="Lucas S."/>
            <person name="Copeland A."/>
            <person name="Lapidus A."/>
            <person name="Cheng J.-F."/>
            <person name="Goodwin L."/>
            <person name="Pitluck S."/>
            <person name="Davenport K."/>
            <person name="Detter J.C."/>
            <person name="Han C."/>
            <person name="Tapia R."/>
            <person name="Land M."/>
            <person name="Hauser L."/>
            <person name="Kyrpides N."/>
            <person name="Ivanova N."/>
            <person name="Ovchinnikova G."/>
            <person name="Vetriani C."/>
            <person name="Woyke T."/>
        </authorList>
    </citation>
    <scope>NUCLEOTIDE SEQUENCE [LARGE SCALE GENOMIC DNA]</scope>
    <source>
        <strain evidence="2">HB-1</strain>
    </source>
</reference>
<dbReference type="HOGENOM" id="CLU_1282697_0_0_0"/>
<evidence type="ECO:0000313" key="3">
    <source>
        <dbReference type="Proteomes" id="UP000006362"/>
    </source>
</evidence>
<protein>
    <submittedName>
        <fullName evidence="2">Uncharacterized protein</fullName>
    </submittedName>
</protein>
<dbReference type="STRING" id="648996.Theam_0202"/>
<proteinExistence type="predicted"/>
<accession>E8T3W5</accession>
<organism evidence="2 3">
    <name type="scientific">Thermovibrio ammonificans (strain DSM 15698 / JCM 12110 / HB-1)</name>
    <dbReference type="NCBI Taxonomy" id="648996"/>
    <lineage>
        <taxon>Bacteria</taxon>
        <taxon>Pseudomonadati</taxon>
        <taxon>Aquificota</taxon>
        <taxon>Aquificia</taxon>
        <taxon>Desulfurobacteriales</taxon>
        <taxon>Desulfurobacteriaceae</taxon>
        <taxon>Thermovibrio</taxon>
    </lineage>
</organism>
<sequence length="215" mass="23840">MRKKKIGVLLLAAVLTFGGGAQAGVEEKLSSVAKALKIFDPKLVKRVVATFNSQHFVGGSRLSNAVYICYPVDTVVTVPDWGVIAEKEGVTVKEVSVSDDSGKSVLKLKTDSRLVTLPELKPGFYTVKVVFTEKAGGKVAQMEESGEFEVVELSGDLKKAFEEFSQRLANSSLGKCDRFLAWSLFFQKMSRGDYDFSYNRDFNLWRYRYCSGEGM</sequence>
<evidence type="ECO:0000256" key="1">
    <source>
        <dbReference type="SAM" id="SignalP"/>
    </source>
</evidence>
<gene>
    <name evidence="2" type="ordered locus">Theam_0202</name>
</gene>
<name>E8T3W5_THEA1</name>
<feature type="chain" id="PRO_5003227205" evidence="1">
    <location>
        <begin position="24"/>
        <end position="215"/>
    </location>
</feature>
<keyword evidence="1" id="KW-0732">Signal</keyword>
<dbReference type="Proteomes" id="UP000006362">
    <property type="component" value="Chromosome"/>
</dbReference>
<dbReference type="EMBL" id="CP002444">
    <property type="protein sequence ID" value="ADU96175.1"/>
    <property type="molecule type" value="Genomic_DNA"/>
</dbReference>
<dbReference type="RefSeq" id="WP_013536961.1">
    <property type="nucleotide sequence ID" value="NC_014926.1"/>
</dbReference>
<dbReference type="KEGG" id="tam:Theam_0202"/>
<feature type="signal peptide" evidence="1">
    <location>
        <begin position="1"/>
        <end position="23"/>
    </location>
</feature>